<evidence type="ECO:0000313" key="1">
    <source>
        <dbReference type="EMBL" id="KKM19282.1"/>
    </source>
</evidence>
<gene>
    <name evidence="1" type="ORF">LCGC14_1657190</name>
</gene>
<protein>
    <submittedName>
        <fullName evidence="1">Uncharacterized protein</fullName>
    </submittedName>
</protein>
<sequence>MGTPRVVYGDEQLAYAAGSTSENVATLGTKLVLPDARAFRMAQCDTTTALVVAQLTSSPAPSGNTKDENVGTIAAGERVLTSVECTAADQGADDFRNGYLIVTEAAQLDPIHRIDSNDAINATASDRIASNMTLASALQDAIANGESITYITNPWRQIVIHASPPVGLLTGVTVRAMAVNVYGWVATAGTTLCKQDGALIVGGGVAASASVDGTIIAWIPETGSNSNAKYVGTALFSNATTTSNGVAFLRLDNN</sequence>
<accession>A0A0F9HVS5</accession>
<dbReference type="EMBL" id="LAZR01014026">
    <property type="protein sequence ID" value="KKM19282.1"/>
    <property type="molecule type" value="Genomic_DNA"/>
</dbReference>
<name>A0A0F9HVS5_9ZZZZ</name>
<dbReference type="AlphaFoldDB" id="A0A0F9HVS5"/>
<comment type="caution">
    <text evidence="1">The sequence shown here is derived from an EMBL/GenBank/DDBJ whole genome shotgun (WGS) entry which is preliminary data.</text>
</comment>
<feature type="non-terminal residue" evidence="1">
    <location>
        <position position="1"/>
    </location>
</feature>
<proteinExistence type="predicted"/>
<organism evidence="1">
    <name type="scientific">marine sediment metagenome</name>
    <dbReference type="NCBI Taxonomy" id="412755"/>
    <lineage>
        <taxon>unclassified sequences</taxon>
        <taxon>metagenomes</taxon>
        <taxon>ecological metagenomes</taxon>
    </lineage>
</organism>
<reference evidence="1" key="1">
    <citation type="journal article" date="2015" name="Nature">
        <title>Complex archaea that bridge the gap between prokaryotes and eukaryotes.</title>
        <authorList>
            <person name="Spang A."/>
            <person name="Saw J.H."/>
            <person name="Jorgensen S.L."/>
            <person name="Zaremba-Niedzwiedzka K."/>
            <person name="Martijn J."/>
            <person name="Lind A.E."/>
            <person name="van Eijk R."/>
            <person name="Schleper C."/>
            <person name="Guy L."/>
            <person name="Ettema T.J."/>
        </authorList>
    </citation>
    <scope>NUCLEOTIDE SEQUENCE</scope>
</reference>